<organism evidence="2 3">
    <name type="scientific">Aeribacillus pallidus</name>
    <dbReference type="NCBI Taxonomy" id="33936"/>
    <lineage>
        <taxon>Bacteria</taxon>
        <taxon>Bacillati</taxon>
        <taxon>Bacillota</taxon>
        <taxon>Bacilli</taxon>
        <taxon>Bacillales</taxon>
        <taxon>Bacillaceae</taxon>
        <taxon>Aeribacillus</taxon>
    </lineage>
</organism>
<name>A0A165YEA2_9BACI</name>
<feature type="domain" description="B3/B4 tRNA-binding" evidence="1">
    <location>
        <begin position="62"/>
        <end position="212"/>
    </location>
</feature>
<dbReference type="GO" id="GO:0004826">
    <property type="term" value="F:phenylalanine-tRNA ligase activity"/>
    <property type="evidence" value="ECO:0007669"/>
    <property type="project" value="InterPro"/>
</dbReference>
<dbReference type="RefSeq" id="WP_063387241.1">
    <property type="nucleotide sequence ID" value="NZ_LWBR01000013.1"/>
</dbReference>
<comment type="caution">
    <text evidence="2">The sequence shown here is derived from an EMBL/GenBank/DDBJ whole genome shotgun (WGS) entry which is preliminary data.</text>
</comment>
<proteinExistence type="predicted"/>
<dbReference type="OrthoDB" id="9789812at2"/>
<evidence type="ECO:0000313" key="3">
    <source>
        <dbReference type="Proteomes" id="UP000076476"/>
    </source>
</evidence>
<dbReference type="PANTHER" id="PTHR39209">
    <property type="match status" value="1"/>
</dbReference>
<dbReference type="SUPFAM" id="SSF56037">
    <property type="entry name" value="PheT/TilS domain"/>
    <property type="match status" value="1"/>
</dbReference>
<dbReference type="GO" id="GO:0003723">
    <property type="term" value="F:RNA binding"/>
    <property type="evidence" value="ECO:0007669"/>
    <property type="project" value="InterPro"/>
</dbReference>
<protein>
    <recommendedName>
        <fullName evidence="1">B3/B4 tRNA-binding domain-containing protein</fullName>
    </recommendedName>
</protein>
<sequence>MEFFIAEEVKQRIPHFKIGLIEYDHIQVSESPQMLKGRLRFFQESIFFDLENKNAAELDGIREWREVFKRVGTDPNRYRPSNEALFRRVQKQQYLQSIHSAVDLNNFFSLKYEIPLGIYDRNKIKGSITLKIGENGDSYDAINGRQVNLENKLVTCDANGPFGSPYVDSKRTAVQLSTTSALHIVYLKPSMRTEEAKKLLEAMANMFVQIHGGDARQQIFA</sequence>
<dbReference type="Gene3D" id="3.50.40.10">
    <property type="entry name" value="Phenylalanyl-trna Synthetase, Chain B, domain 3"/>
    <property type="match status" value="1"/>
</dbReference>
<keyword evidence="3" id="KW-1185">Reference proteome</keyword>
<dbReference type="Proteomes" id="UP000076476">
    <property type="component" value="Unassembled WGS sequence"/>
</dbReference>
<dbReference type="Pfam" id="PF03483">
    <property type="entry name" value="B3_4"/>
    <property type="match status" value="1"/>
</dbReference>
<evidence type="ECO:0000313" key="2">
    <source>
        <dbReference type="EMBL" id="KZN96983.1"/>
    </source>
</evidence>
<accession>A0A165YEA2</accession>
<dbReference type="EMBL" id="LWBR01000013">
    <property type="protein sequence ID" value="KZN96983.1"/>
    <property type="molecule type" value="Genomic_DNA"/>
</dbReference>
<dbReference type="InterPro" id="IPR005146">
    <property type="entry name" value="B3/B4_tRNA-bd"/>
</dbReference>
<dbReference type="SMART" id="SM00873">
    <property type="entry name" value="B3_4"/>
    <property type="match status" value="1"/>
</dbReference>
<gene>
    <name evidence="2" type="ORF">AZI98_05300</name>
</gene>
<reference evidence="2 3" key="1">
    <citation type="submission" date="2016-04" db="EMBL/GenBank/DDBJ databases">
        <title>Draft genome sequence of Aeribacillus pallidus 8m3 from petroleum reservoir.</title>
        <authorList>
            <person name="Poltaraus A.B."/>
            <person name="Nazina T.N."/>
            <person name="Tourova T.P."/>
            <person name="Malakho S.M."/>
            <person name="Korshunova A.V."/>
            <person name="Sokolova D.S."/>
        </authorList>
    </citation>
    <scope>NUCLEOTIDE SEQUENCE [LARGE SCALE GENOMIC DNA]</scope>
    <source>
        <strain evidence="2 3">8m3</strain>
    </source>
</reference>
<dbReference type="InterPro" id="IPR020825">
    <property type="entry name" value="Phe-tRNA_synthase-like_B3/B4"/>
</dbReference>
<evidence type="ECO:0000259" key="1">
    <source>
        <dbReference type="SMART" id="SM00873"/>
    </source>
</evidence>
<dbReference type="STRING" id="33936.AZI98_05300"/>
<dbReference type="AlphaFoldDB" id="A0A165YEA2"/>
<dbReference type="PANTHER" id="PTHR39209:SF2">
    <property type="entry name" value="CYTOPLASMIC PROTEIN"/>
    <property type="match status" value="1"/>
</dbReference>